<gene>
    <name evidence="8" type="primary">Ervk18_2</name>
    <name evidence="8" type="ORF">POLCAE_R15371</name>
</gene>
<dbReference type="GO" id="GO:0015074">
    <property type="term" value="P:DNA integration"/>
    <property type="evidence" value="ECO:0007669"/>
    <property type="project" value="InterPro"/>
</dbReference>
<dbReference type="GO" id="GO:0004519">
    <property type="term" value="F:endonuclease activity"/>
    <property type="evidence" value="ECO:0007669"/>
    <property type="project" value="UniProtKB-KW"/>
</dbReference>
<name>A0A7K5E873_POLCE</name>
<dbReference type="GO" id="GO:0016787">
    <property type="term" value="F:hydrolase activity"/>
    <property type="evidence" value="ECO:0007669"/>
    <property type="project" value="UniProtKB-KW"/>
</dbReference>
<evidence type="ECO:0000313" key="8">
    <source>
        <dbReference type="EMBL" id="NWS28927.1"/>
    </source>
</evidence>
<keyword evidence="5" id="KW-0378">Hydrolase</keyword>
<keyword evidence="1" id="KW-0808">Transferase</keyword>
<accession>A0A7K5E873</accession>
<keyword evidence="3" id="KW-0540">Nuclease</keyword>
<dbReference type="PROSITE" id="PS50994">
    <property type="entry name" value="INTEGRASE"/>
    <property type="match status" value="1"/>
</dbReference>
<feature type="non-terminal residue" evidence="8">
    <location>
        <position position="1"/>
    </location>
</feature>
<dbReference type="Proteomes" id="UP000573697">
    <property type="component" value="Unassembled WGS sequence"/>
</dbReference>
<dbReference type="GO" id="GO:0035613">
    <property type="term" value="F:RNA stem-loop binding"/>
    <property type="evidence" value="ECO:0007669"/>
    <property type="project" value="TreeGrafter"/>
</dbReference>
<dbReference type="Pfam" id="PF00665">
    <property type="entry name" value="rve"/>
    <property type="match status" value="1"/>
</dbReference>
<feature type="domain" description="Integrase catalytic" evidence="7">
    <location>
        <begin position="1"/>
        <end position="64"/>
    </location>
</feature>
<reference evidence="8 9" key="1">
    <citation type="submission" date="2019-09" db="EMBL/GenBank/DDBJ databases">
        <title>Bird 10,000 Genomes (B10K) Project - Family phase.</title>
        <authorList>
            <person name="Zhang G."/>
        </authorList>
    </citation>
    <scope>NUCLEOTIDE SEQUENCE [LARGE SCALE GENOMIC DNA]</scope>
    <source>
        <strain evidence="8">B10K-DU-001-66</strain>
        <tissue evidence="8">Muscle</tissue>
    </source>
</reference>
<protein>
    <submittedName>
        <fullName evidence="8">POK18 protein</fullName>
    </submittedName>
</protein>
<dbReference type="InterPro" id="IPR036397">
    <property type="entry name" value="RNaseH_sf"/>
</dbReference>
<dbReference type="SUPFAM" id="SSF53098">
    <property type="entry name" value="Ribonuclease H-like"/>
    <property type="match status" value="1"/>
</dbReference>
<feature type="non-terminal residue" evidence="8">
    <location>
        <position position="64"/>
    </location>
</feature>
<evidence type="ECO:0000256" key="2">
    <source>
        <dbReference type="ARBA" id="ARBA00022695"/>
    </source>
</evidence>
<sequence>QDAQKHLVQAFSTLGIPRTIKTDNGPAYASKAFAEFLQQWGVAHKTGIPHSPTGQAVIERAHNT</sequence>
<keyword evidence="2" id="KW-0548">Nucleotidyltransferase</keyword>
<dbReference type="Gene3D" id="3.30.420.10">
    <property type="entry name" value="Ribonuclease H-like superfamily/Ribonuclease H"/>
    <property type="match status" value="1"/>
</dbReference>
<keyword evidence="6" id="KW-0695">RNA-directed DNA polymerase</keyword>
<evidence type="ECO:0000256" key="4">
    <source>
        <dbReference type="ARBA" id="ARBA00022759"/>
    </source>
</evidence>
<comment type="caution">
    <text evidence="8">The sequence shown here is derived from an EMBL/GenBank/DDBJ whole genome shotgun (WGS) entry which is preliminary data.</text>
</comment>
<dbReference type="InterPro" id="IPR012337">
    <property type="entry name" value="RNaseH-like_sf"/>
</dbReference>
<dbReference type="PANTHER" id="PTHR41694">
    <property type="entry name" value="ENDOGENOUS RETROVIRUS GROUP K MEMBER POL PROTEIN"/>
    <property type="match status" value="1"/>
</dbReference>
<evidence type="ECO:0000256" key="5">
    <source>
        <dbReference type="ARBA" id="ARBA00022801"/>
    </source>
</evidence>
<dbReference type="EMBL" id="VYXF01005141">
    <property type="protein sequence ID" value="NWS28927.1"/>
    <property type="molecule type" value="Genomic_DNA"/>
</dbReference>
<evidence type="ECO:0000313" key="9">
    <source>
        <dbReference type="Proteomes" id="UP000573697"/>
    </source>
</evidence>
<dbReference type="AlphaFoldDB" id="A0A7K5E873"/>
<dbReference type="InterPro" id="IPR001584">
    <property type="entry name" value="Integrase_cat-core"/>
</dbReference>
<organism evidence="8 9">
    <name type="scientific">Polioptila caerulea</name>
    <name type="common">Blue-grey gnatcatcher</name>
    <dbReference type="NCBI Taxonomy" id="66707"/>
    <lineage>
        <taxon>Eukaryota</taxon>
        <taxon>Metazoa</taxon>
        <taxon>Chordata</taxon>
        <taxon>Craniata</taxon>
        <taxon>Vertebrata</taxon>
        <taxon>Euteleostomi</taxon>
        <taxon>Archelosauria</taxon>
        <taxon>Archosauria</taxon>
        <taxon>Dinosauria</taxon>
        <taxon>Saurischia</taxon>
        <taxon>Theropoda</taxon>
        <taxon>Coelurosauria</taxon>
        <taxon>Aves</taxon>
        <taxon>Neognathae</taxon>
        <taxon>Neoaves</taxon>
        <taxon>Telluraves</taxon>
        <taxon>Australaves</taxon>
        <taxon>Passeriformes</taxon>
        <taxon>Certhiidae</taxon>
        <taxon>Polioptilinae</taxon>
        <taxon>Polioptila</taxon>
    </lineage>
</organism>
<evidence type="ECO:0000256" key="1">
    <source>
        <dbReference type="ARBA" id="ARBA00022679"/>
    </source>
</evidence>
<dbReference type="PANTHER" id="PTHR41694:SF3">
    <property type="entry name" value="RNA-DIRECTED DNA POLYMERASE-RELATED"/>
    <property type="match status" value="1"/>
</dbReference>
<proteinExistence type="predicted"/>
<evidence type="ECO:0000256" key="6">
    <source>
        <dbReference type="ARBA" id="ARBA00022918"/>
    </source>
</evidence>
<dbReference type="GO" id="GO:0003964">
    <property type="term" value="F:RNA-directed DNA polymerase activity"/>
    <property type="evidence" value="ECO:0007669"/>
    <property type="project" value="UniProtKB-KW"/>
</dbReference>
<keyword evidence="9" id="KW-1185">Reference proteome</keyword>
<evidence type="ECO:0000259" key="7">
    <source>
        <dbReference type="PROSITE" id="PS50994"/>
    </source>
</evidence>
<keyword evidence="4" id="KW-0255">Endonuclease</keyword>
<evidence type="ECO:0000256" key="3">
    <source>
        <dbReference type="ARBA" id="ARBA00022722"/>
    </source>
</evidence>